<evidence type="ECO:0000313" key="3">
    <source>
        <dbReference type="Proteomes" id="UP001521222"/>
    </source>
</evidence>
<name>A0ABR3QRX8_9PLEO</name>
<protein>
    <submittedName>
        <fullName evidence="2">Uncharacterized protein</fullName>
    </submittedName>
</protein>
<comment type="caution">
    <text evidence="2">The sequence shown here is derived from an EMBL/GenBank/DDBJ whole genome shotgun (WGS) entry which is preliminary data.</text>
</comment>
<accession>A0ABR3QRX8</accession>
<dbReference type="Proteomes" id="UP001521222">
    <property type="component" value="Unassembled WGS sequence"/>
</dbReference>
<reference evidence="2 3" key="1">
    <citation type="submission" date="2024-02" db="EMBL/GenBank/DDBJ databases">
        <title>De novo assembly and annotation of 12 fungi associated with fruit tree decline syndrome in Ontario, Canada.</title>
        <authorList>
            <person name="Sulman M."/>
            <person name="Ellouze W."/>
            <person name="Ilyukhin E."/>
        </authorList>
    </citation>
    <scope>NUCLEOTIDE SEQUENCE [LARGE SCALE GENOMIC DNA]</scope>
    <source>
        <strain evidence="2 3">M97-236</strain>
    </source>
</reference>
<proteinExistence type="predicted"/>
<keyword evidence="1" id="KW-0175">Coiled coil</keyword>
<feature type="coiled-coil region" evidence="1">
    <location>
        <begin position="4"/>
        <end position="56"/>
    </location>
</feature>
<keyword evidence="3" id="KW-1185">Reference proteome</keyword>
<dbReference type="EMBL" id="JAKIXB020000034">
    <property type="protein sequence ID" value="KAL1594753.1"/>
    <property type="molecule type" value="Genomic_DNA"/>
</dbReference>
<sequence>MSSRVDVIKKILEAQEEIRTIKEQRTTIRQERDAAREENEELNQGISKELAKLKARAHLLRIIQALGKQIEKDFGKSYATTFEELSKLDDDLEGYHEIGSDEFAAEDLSTMLEWFKQLQGEFRLRAATRAEGGDLGSS</sequence>
<organism evidence="2 3">
    <name type="scientific">Nothophoma quercina</name>
    <dbReference type="NCBI Taxonomy" id="749835"/>
    <lineage>
        <taxon>Eukaryota</taxon>
        <taxon>Fungi</taxon>
        <taxon>Dikarya</taxon>
        <taxon>Ascomycota</taxon>
        <taxon>Pezizomycotina</taxon>
        <taxon>Dothideomycetes</taxon>
        <taxon>Pleosporomycetidae</taxon>
        <taxon>Pleosporales</taxon>
        <taxon>Pleosporineae</taxon>
        <taxon>Didymellaceae</taxon>
        <taxon>Nothophoma</taxon>
    </lineage>
</organism>
<evidence type="ECO:0000313" key="2">
    <source>
        <dbReference type="EMBL" id="KAL1594753.1"/>
    </source>
</evidence>
<evidence type="ECO:0000256" key="1">
    <source>
        <dbReference type="SAM" id="Coils"/>
    </source>
</evidence>
<gene>
    <name evidence="2" type="ORF">SLS59_008563</name>
</gene>